<dbReference type="GeneID" id="11241727"/>
<dbReference type="RefSeq" id="WP_014112381.1">
    <property type="nucleotide sequence ID" value="NC_016047.1"/>
</dbReference>
<gene>
    <name evidence="2" type="ordered locus">GYO_0208</name>
    <name evidence="3" type="ordered locus">GYO_0287</name>
</gene>
<accession>G4NT37</accession>
<reference evidence="2 4" key="1">
    <citation type="journal article" date="2012" name="J. Bacteriol.">
        <title>Whole-genome sequences of Bacillus subtilis and close relatives.</title>
        <authorList>
            <person name="Earl A.M."/>
            <person name="Eppinger M."/>
            <person name="Fricke W.F."/>
            <person name="Rosovitz M.J."/>
            <person name="Rasko D.A."/>
            <person name="Daugherty S."/>
            <person name="Losick R."/>
            <person name="Kolter R."/>
            <person name="Ravel J."/>
        </authorList>
    </citation>
    <scope>NUCLEOTIDE SEQUENCE [LARGE SCALE GENOMIC DNA]</scope>
    <source>
        <strain evidence="4">DSM 15029 / JCM 12233 / NBRC 101239 / NRRL B-23049 / TU-B-10</strain>
        <strain evidence="2">TU-B-10</strain>
    </source>
</reference>
<evidence type="ECO:0000313" key="2">
    <source>
        <dbReference type="EMBL" id="AEP84950.1"/>
    </source>
</evidence>
<proteinExistence type="predicted"/>
<dbReference type="KEGG" id="bst:GYO_0287"/>
<organism evidence="2 4">
    <name type="scientific">Bacillus spizizenii (strain DSM 15029 / JCM 12233 / NBRC 101239 / NRRL B-23049 / TU-B-10)</name>
    <name type="common">Bacillus subtilis subsp. spizizenii</name>
    <dbReference type="NCBI Taxonomy" id="1052585"/>
    <lineage>
        <taxon>Bacteria</taxon>
        <taxon>Bacillati</taxon>
        <taxon>Bacillota</taxon>
        <taxon>Bacilli</taxon>
        <taxon>Bacillales</taxon>
        <taxon>Bacillaceae</taxon>
        <taxon>Bacillus</taxon>
    </lineage>
</organism>
<dbReference type="EMBL" id="CP002905">
    <property type="protein sequence ID" value="AEP85019.1"/>
    <property type="molecule type" value="Genomic_DNA"/>
</dbReference>
<sequence length="151" mass="17543">MTWTQFFVILLTALITAIMSNLFSFIKEKMIASSNTSSKYTEETLSKLYVPLYRLITKENYTLKGYDGLTPKTIFEMKKIIDQKPELCEPGLERLIAEMYEEALKLDGHYGTVHMKQGKKVDENGELYIYIINGFNTIRRNLGLPSERKKR</sequence>
<evidence type="ECO:0000313" key="3">
    <source>
        <dbReference type="EMBL" id="AEP85019.1"/>
    </source>
</evidence>
<dbReference type="AlphaFoldDB" id="G4NT37"/>
<dbReference type="HOGENOM" id="CLU_1773600_0_0_9"/>
<dbReference type="EMBL" id="CP002905">
    <property type="protein sequence ID" value="AEP84950.1"/>
    <property type="molecule type" value="Genomic_DNA"/>
</dbReference>
<evidence type="ECO:0000256" key="1">
    <source>
        <dbReference type="SAM" id="Phobius"/>
    </source>
</evidence>
<keyword evidence="4" id="KW-1185">Reference proteome</keyword>
<dbReference type="STRING" id="1052585.GYO_0208"/>
<evidence type="ECO:0000313" key="4">
    <source>
        <dbReference type="Proteomes" id="UP000002651"/>
    </source>
</evidence>
<feature type="transmembrane region" description="Helical" evidence="1">
    <location>
        <begin position="6"/>
        <end position="26"/>
    </location>
</feature>
<name>G4NT37_BACS4</name>
<dbReference type="KEGG" id="bst:GYO_0208"/>
<dbReference type="Proteomes" id="UP000002651">
    <property type="component" value="Chromosome"/>
</dbReference>
<protein>
    <submittedName>
        <fullName evidence="2">Uncharacterized protein</fullName>
    </submittedName>
</protein>
<keyword evidence="1" id="KW-0472">Membrane</keyword>
<keyword evidence="1" id="KW-0812">Transmembrane</keyword>
<keyword evidence="1" id="KW-1133">Transmembrane helix</keyword>